<dbReference type="AlphaFoldDB" id="A0A1I0NHZ9"/>
<dbReference type="EMBL" id="FOIS01000002">
    <property type="protein sequence ID" value="SEW00804.1"/>
    <property type="molecule type" value="Genomic_DNA"/>
</dbReference>
<feature type="transmembrane region" description="Helical" evidence="1">
    <location>
        <begin position="20"/>
        <end position="44"/>
    </location>
</feature>
<dbReference type="eggNOG" id="arCOG10734">
    <property type="taxonomic scope" value="Archaea"/>
</dbReference>
<dbReference type="STRING" id="1202768.SAMN05216285_1733"/>
<keyword evidence="1" id="KW-1133">Transmembrane helix</keyword>
<proteinExistence type="predicted"/>
<dbReference type="OrthoDB" id="241278at2157"/>
<sequence length="186" mass="19894">MADAEAEATWLGLRRDVKPLVMAGLALGVGLGGFFDGIVFHQILQLHHMLSSYPDASVATDIRLNVLADGLFHLATYLFTILGVVLLSRAWRFHPVPKSGRTLLGATIMGWGAFNLVEGIVNHHLLGIHHVWPAGPGPLLLWDLAFLLWGALFLIGGYLVIRTDGAARPTASDDAIATDGTGTGPE</sequence>
<dbReference type="InterPro" id="IPR018719">
    <property type="entry name" value="DUF2243_membrane"/>
</dbReference>
<dbReference type="RefSeq" id="WP_049988719.1">
    <property type="nucleotide sequence ID" value="NZ_FOIS01000002.1"/>
</dbReference>
<keyword evidence="1" id="KW-0812">Transmembrane</keyword>
<name>A0A1I0NHZ9_9EURY</name>
<gene>
    <name evidence="2" type="ORF">SAMN05216285_1733</name>
</gene>
<keyword evidence="1" id="KW-0472">Membrane</keyword>
<reference evidence="3" key="1">
    <citation type="submission" date="2016-10" db="EMBL/GenBank/DDBJ databases">
        <authorList>
            <person name="Varghese N."/>
        </authorList>
    </citation>
    <scope>NUCLEOTIDE SEQUENCE [LARGE SCALE GENOMIC DNA]</scope>
    <source>
        <strain evidence="3">CGMCC 1.12284</strain>
    </source>
</reference>
<protein>
    <submittedName>
        <fullName evidence="2">Uncharacterized membrane protein</fullName>
    </submittedName>
</protein>
<dbReference type="Pfam" id="PF10002">
    <property type="entry name" value="DUF2243"/>
    <property type="match status" value="1"/>
</dbReference>
<evidence type="ECO:0000313" key="3">
    <source>
        <dbReference type="Proteomes" id="UP000183275"/>
    </source>
</evidence>
<dbReference type="Proteomes" id="UP000183275">
    <property type="component" value="Unassembled WGS sequence"/>
</dbReference>
<evidence type="ECO:0000313" key="2">
    <source>
        <dbReference type="EMBL" id="SEW00804.1"/>
    </source>
</evidence>
<organism evidence="2 3">
    <name type="scientific">Natrinema salifodinae</name>
    <dbReference type="NCBI Taxonomy" id="1202768"/>
    <lineage>
        <taxon>Archaea</taxon>
        <taxon>Methanobacteriati</taxon>
        <taxon>Methanobacteriota</taxon>
        <taxon>Stenosarchaea group</taxon>
        <taxon>Halobacteria</taxon>
        <taxon>Halobacteriales</taxon>
        <taxon>Natrialbaceae</taxon>
        <taxon>Natrinema</taxon>
    </lineage>
</organism>
<keyword evidence="3" id="KW-1185">Reference proteome</keyword>
<evidence type="ECO:0000256" key="1">
    <source>
        <dbReference type="SAM" id="Phobius"/>
    </source>
</evidence>
<feature type="transmembrane region" description="Helical" evidence="1">
    <location>
        <begin position="71"/>
        <end position="91"/>
    </location>
</feature>
<feature type="transmembrane region" description="Helical" evidence="1">
    <location>
        <begin position="141"/>
        <end position="161"/>
    </location>
</feature>
<feature type="transmembrane region" description="Helical" evidence="1">
    <location>
        <begin position="103"/>
        <end position="121"/>
    </location>
</feature>
<accession>A0A1I0NHZ9</accession>